<evidence type="ECO:0000256" key="1">
    <source>
        <dbReference type="ARBA" id="ARBA00022679"/>
    </source>
</evidence>
<dbReference type="PANTHER" id="PTHR43861:SF3">
    <property type="entry name" value="PUTATIVE (AFU_ORTHOLOGUE AFUA_2G14390)-RELATED"/>
    <property type="match status" value="1"/>
</dbReference>
<accession>A0ABQ3IH13</accession>
<keyword evidence="3" id="KW-0489">Methyltransferase</keyword>
<protein>
    <submittedName>
        <fullName evidence="3">SAM-dependent methyltransferase</fullName>
    </submittedName>
</protein>
<dbReference type="RefSeq" id="WP_189376945.1">
    <property type="nucleotide sequence ID" value="NZ_BNAH01000003.1"/>
</dbReference>
<evidence type="ECO:0000313" key="3">
    <source>
        <dbReference type="EMBL" id="GHE83076.1"/>
    </source>
</evidence>
<organism evidence="3 4">
    <name type="scientific">Thalassotalea profundi</name>
    <dbReference type="NCBI Taxonomy" id="2036687"/>
    <lineage>
        <taxon>Bacteria</taxon>
        <taxon>Pseudomonadati</taxon>
        <taxon>Pseudomonadota</taxon>
        <taxon>Gammaproteobacteria</taxon>
        <taxon>Alteromonadales</taxon>
        <taxon>Colwelliaceae</taxon>
        <taxon>Thalassotalea</taxon>
    </lineage>
</organism>
<name>A0ABQ3IH13_9GAMM</name>
<dbReference type="SUPFAM" id="SSF53335">
    <property type="entry name" value="S-adenosyl-L-methionine-dependent methyltransferases"/>
    <property type="match status" value="1"/>
</dbReference>
<dbReference type="InterPro" id="IPR041698">
    <property type="entry name" value="Methyltransf_25"/>
</dbReference>
<dbReference type="InterPro" id="IPR029063">
    <property type="entry name" value="SAM-dependent_MTases_sf"/>
</dbReference>
<dbReference type="CDD" id="cd02440">
    <property type="entry name" value="AdoMet_MTases"/>
    <property type="match status" value="1"/>
</dbReference>
<keyword evidence="4" id="KW-1185">Reference proteome</keyword>
<dbReference type="Pfam" id="PF13649">
    <property type="entry name" value="Methyltransf_25"/>
    <property type="match status" value="1"/>
</dbReference>
<dbReference type="Gene3D" id="3.40.50.150">
    <property type="entry name" value="Vaccinia Virus protein VP39"/>
    <property type="match status" value="1"/>
</dbReference>
<comment type="caution">
    <text evidence="3">The sequence shown here is derived from an EMBL/GenBank/DDBJ whole genome shotgun (WGS) entry which is preliminary data.</text>
</comment>
<keyword evidence="1" id="KW-0808">Transferase</keyword>
<sequence>MWDQRYGAKEFAYGTSPNDFLKEQYSCIPKGGNVLCLAEGEGRNAVFLAKLGYVVTAVDQSPVGLEKAQAYANENGVEITTVVTDLADYDIGEKIWDGIVSISAHVPSVLRKKIHQQVVRGLKPKGVFILEAYTEHQLVMSGIGGPPASQRDLFMSLNALKIELKGLHFNIGNEVERFISEGEHHQGESAVVQVVAYKDI</sequence>
<evidence type="ECO:0000259" key="2">
    <source>
        <dbReference type="Pfam" id="PF13649"/>
    </source>
</evidence>
<proteinExistence type="predicted"/>
<dbReference type="PANTHER" id="PTHR43861">
    <property type="entry name" value="TRANS-ACONITATE 2-METHYLTRANSFERASE-RELATED"/>
    <property type="match status" value="1"/>
</dbReference>
<dbReference type="GO" id="GO:0032259">
    <property type="term" value="P:methylation"/>
    <property type="evidence" value="ECO:0007669"/>
    <property type="project" value="UniProtKB-KW"/>
</dbReference>
<dbReference type="EMBL" id="BNAH01000003">
    <property type="protein sequence ID" value="GHE83076.1"/>
    <property type="molecule type" value="Genomic_DNA"/>
</dbReference>
<feature type="domain" description="Methyltransferase" evidence="2">
    <location>
        <begin position="34"/>
        <end position="126"/>
    </location>
</feature>
<evidence type="ECO:0000313" key="4">
    <source>
        <dbReference type="Proteomes" id="UP000626370"/>
    </source>
</evidence>
<dbReference type="GO" id="GO:0008168">
    <property type="term" value="F:methyltransferase activity"/>
    <property type="evidence" value="ECO:0007669"/>
    <property type="project" value="UniProtKB-KW"/>
</dbReference>
<reference evidence="4" key="1">
    <citation type="journal article" date="2019" name="Int. J. Syst. Evol. Microbiol.">
        <title>The Global Catalogue of Microorganisms (GCM) 10K type strain sequencing project: providing services to taxonomists for standard genome sequencing and annotation.</title>
        <authorList>
            <consortium name="The Broad Institute Genomics Platform"/>
            <consortium name="The Broad Institute Genome Sequencing Center for Infectious Disease"/>
            <person name="Wu L."/>
            <person name="Ma J."/>
        </authorList>
    </citation>
    <scope>NUCLEOTIDE SEQUENCE [LARGE SCALE GENOMIC DNA]</scope>
    <source>
        <strain evidence="4">CGMCC 1.15922</strain>
    </source>
</reference>
<dbReference type="Proteomes" id="UP000626370">
    <property type="component" value="Unassembled WGS sequence"/>
</dbReference>
<gene>
    <name evidence="3" type="ORF">GCM10011501_09300</name>
</gene>